<proteinExistence type="predicted"/>
<organism evidence="1 2">
    <name type="scientific">Xylocopilactobacillus apis</name>
    <dbReference type="NCBI Taxonomy" id="2932183"/>
    <lineage>
        <taxon>Bacteria</taxon>
        <taxon>Bacillati</taxon>
        <taxon>Bacillota</taxon>
        <taxon>Bacilli</taxon>
        <taxon>Lactobacillales</taxon>
        <taxon>Lactobacillaceae</taxon>
        <taxon>Xylocopilactobacillus</taxon>
    </lineage>
</organism>
<keyword evidence="2" id="KW-1185">Reference proteome</keyword>
<dbReference type="AlphaFoldDB" id="A0AAU9D4Z2"/>
<evidence type="ECO:0000313" key="1">
    <source>
        <dbReference type="EMBL" id="BDR55892.1"/>
    </source>
</evidence>
<sequence>MKQKTGELIELKINIKTEKFDGKISYPNNDQIMSPKEFKDNIEKIQTKDKY</sequence>
<name>A0AAU9D4Z2_9LACO</name>
<gene>
    <name evidence="1" type="ORF">KIMC2_04540</name>
</gene>
<dbReference type="RefSeq" id="WP_317697601.1">
    <property type="nucleotide sequence ID" value="NZ_AP026801.1"/>
</dbReference>
<reference evidence="1 2" key="1">
    <citation type="journal article" date="2023" name="Microbiol. Spectr.">
        <title>Symbiosis of Carpenter Bees with Uncharacterized Lactic Acid Bacteria Showing NAD Auxotrophy.</title>
        <authorList>
            <person name="Kawasaki S."/>
            <person name="Ozawa K."/>
            <person name="Mori T."/>
            <person name="Yamamoto A."/>
            <person name="Ito M."/>
            <person name="Ohkuma M."/>
            <person name="Sakamoto M."/>
            <person name="Matsutani M."/>
        </authorList>
    </citation>
    <scope>NUCLEOTIDE SEQUENCE [LARGE SCALE GENOMIC DNA]</scope>
    <source>
        <strain evidence="1 2">KimC2</strain>
    </source>
</reference>
<evidence type="ECO:0000313" key="2">
    <source>
        <dbReference type="Proteomes" id="UP001321804"/>
    </source>
</evidence>
<dbReference type="Proteomes" id="UP001321804">
    <property type="component" value="Chromosome"/>
</dbReference>
<dbReference type="KEGG" id="xak:KIMC2_04540"/>
<accession>A0AAU9D4Z2</accession>
<dbReference type="EMBL" id="AP026801">
    <property type="protein sequence ID" value="BDR55892.1"/>
    <property type="molecule type" value="Genomic_DNA"/>
</dbReference>
<protein>
    <submittedName>
        <fullName evidence="1">Uncharacterized protein</fullName>
    </submittedName>
</protein>